<evidence type="ECO:0000256" key="5">
    <source>
        <dbReference type="ARBA" id="ARBA00022764"/>
    </source>
</evidence>
<keyword evidence="9" id="KW-1185">Reference proteome</keyword>
<keyword evidence="3 8" id="KW-0808">Transferase</keyword>
<keyword evidence="4" id="KW-0732">Signal</keyword>
<comment type="subcellular location">
    <subcellularLocation>
        <location evidence="1">Periplasm</location>
    </subcellularLocation>
</comment>
<evidence type="ECO:0000313" key="9">
    <source>
        <dbReference type="Proteomes" id="UP000318380"/>
    </source>
</evidence>
<reference evidence="8 9" key="1">
    <citation type="submission" date="2019-06" db="EMBL/GenBank/DDBJ databases">
        <title>Sequencing the genomes of 1000 actinobacteria strains.</title>
        <authorList>
            <person name="Klenk H.-P."/>
        </authorList>
    </citation>
    <scope>NUCLEOTIDE SEQUENCE [LARGE SCALE GENOMIC DNA]</scope>
    <source>
        <strain evidence="8 9">DSM 24683</strain>
    </source>
</reference>
<evidence type="ECO:0000256" key="1">
    <source>
        <dbReference type="ARBA" id="ARBA00004418"/>
    </source>
</evidence>
<accession>A0A561BVG8</accession>
<organism evidence="8 9">
    <name type="scientific">Kribbella amoyensis</name>
    <dbReference type="NCBI Taxonomy" id="996641"/>
    <lineage>
        <taxon>Bacteria</taxon>
        <taxon>Bacillati</taxon>
        <taxon>Actinomycetota</taxon>
        <taxon>Actinomycetes</taxon>
        <taxon>Propionibacteriales</taxon>
        <taxon>Kribbellaceae</taxon>
        <taxon>Kribbella</taxon>
    </lineage>
</organism>
<dbReference type="GO" id="GO:0016787">
    <property type="term" value="F:hydrolase activity"/>
    <property type="evidence" value="ECO:0007669"/>
    <property type="project" value="UniProtKB-KW"/>
</dbReference>
<dbReference type="Pfam" id="PF16822">
    <property type="entry name" value="ALGX"/>
    <property type="match status" value="1"/>
</dbReference>
<dbReference type="UniPathway" id="UPA00286"/>
<keyword evidence="6" id="KW-0016">Alginate biosynthesis</keyword>
<sequence length="366" mass="38935">MLRKRVAGTAMALLFVFGPAVGYAVGWRQEPADNRAMAPTPSAAAGFAALEAVGPWASDRLAARSSAVRAKSWFDFNVLRQVPPSGKVIRGSDGYLFLGEDFTKACTQTPGFREGLDRLGKLAAIIEKSGRKAVFTVGPNKSSVVTDALPSVVPKGECASEGLETQNQILDSYRHPSWLGVRKDLTDSQTYWKTDSHWSSAGSAVFARSLAAKLNPSLAARLTMEPESTTKTADLNVLLGLTGKETPPGVQLSTGGTVTPAPGSAEYDPLEVHYGQQKWTTCPATGLIPGRTVIIGDSFAYTALGNLRPLFADGHFLWTGHVTESDLITAIKAADTVIIEVVQRSITPSHPFANPTFHQKVAAALG</sequence>
<dbReference type="GO" id="GO:0016740">
    <property type="term" value="F:transferase activity"/>
    <property type="evidence" value="ECO:0007669"/>
    <property type="project" value="UniProtKB-KW"/>
</dbReference>
<gene>
    <name evidence="8" type="ORF">FB561_3915</name>
</gene>
<evidence type="ECO:0000313" key="8">
    <source>
        <dbReference type="EMBL" id="TWD82772.1"/>
    </source>
</evidence>
<evidence type="ECO:0000256" key="3">
    <source>
        <dbReference type="ARBA" id="ARBA00022679"/>
    </source>
</evidence>
<dbReference type="Proteomes" id="UP000318380">
    <property type="component" value="Unassembled WGS sequence"/>
</dbReference>
<dbReference type="OrthoDB" id="3264206at2"/>
<feature type="domain" description="AlgX/AlgJ SGNH hydrolase-like" evidence="7">
    <location>
        <begin position="88"/>
        <end position="259"/>
    </location>
</feature>
<dbReference type="AlphaFoldDB" id="A0A561BVG8"/>
<evidence type="ECO:0000256" key="6">
    <source>
        <dbReference type="ARBA" id="ARBA00022841"/>
    </source>
</evidence>
<comment type="caution">
    <text evidence="8">The sequence shown here is derived from an EMBL/GenBank/DDBJ whole genome shotgun (WGS) entry which is preliminary data.</text>
</comment>
<proteinExistence type="predicted"/>
<comment type="pathway">
    <text evidence="2">Glycan biosynthesis; alginate biosynthesis.</text>
</comment>
<dbReference type="GO" id="GO:0042121">
    <property type="term" value="P:alginic acid biosynthetic process"/>
    <property type="evidence" value="ECO:0007669"/>
    <property type="project" value="UniProtKB-UniPathway"/>
</dbReference>
<dbReference type="InterPro" id="IPR031811">
    <property type="entry name" value="ALGX/ALGJ_SGNH-like"/>
</dbReference>
<keyword evidence="8" id="KW-0378">Hydrolase</keyword>
<evidence type="ECO:0000256" key="2">
    <source>
        <dbReference type="ARBA" id="ARBA00005182"/>
    </source>
</evidence>
<keyword evidence="5" id="KW-0574">Periplasm</keyword>
<name>A0A561BVG8_9ACTN</name>
<dbReference type="GO" id="GO:0042597">
    <property type="term" value="C:periplasmic space"/>
    <property type="evidence" value="ECO:0007669"/>
    <property type="project" value="UniProtKB-SubCell"/>
</dbReference>
<dbReference type="EMBL" id="VIVK01000001">
    <property type="protein sequence ID" value="TWD82772.1"/>
    <property type="molecule type" value="Genomic_DNA"/>
</dbReference>
<evidence type="ECO:0000259" key="7">
    <source>
        <dbReference type="Pfam" id="PF16822"/>
    </source>
</evidence>
<evidence type="ECO:0000256" key="4">
    <source>
        <dbReference type="ARBA" id="ARBA00022729"/>
    </source>
</evidence>
<protein>
    <submittedName>
        <fullName evidence="8">Acetyltransferase AlgX (SGNH hydrolase-like protein)</fullName>
    </submittedName>
</protein>
<dbReference type="RefSeq" id="WP_145808605.1">
    <property type="nucleotide sequence ID" value="NZ_VIVK01000001.1"/>
</dbReference>